<sequence>MKLQQQLHAVLVACVLGVPLVGCGSGSGDDASANEVSAEKAVTALVQTSTGSNLAGAEISILGQSFVTDASGNAQFNVKIPQSAKTVVVSFKKTGFITQAVELKVEELAQLSANLLPIKQTLTVAAIEDAQVIQAAFLNAQISIPAGAFVLPNGQPATGAVKVEFTPWDIQSSDLNAMPANGVAVDSKGNPAILISAGMMTATFTNAAGQKLQLKQGVTADIQMDLPLNSINNQAMTVGTSIPMWYFDAAKGKWVEEGTPGTVVASPLSATGLAVQATVSHFSTWNWDFKFENPGSVNVKCKSANNYVPCHITAAVELKDGSGLTKTNSIPAEGVDIVNMPTEGTIHWTAKDTTGTLIGSVTSQLPNDKTVVIDLGIPATNNKVQCTLEDGSAVECSGEFTALVGVEYKAAEFTAPKEGVRVLTGLKSNNDKLVWSAQTAIALEGDQWVRYVGAAVSTSKSDVKIVLKDKEVVASDKGLSFYVQCTSGDDYNTGNLNINNPDLVGKPCEIEVSLWMADSNDSSEHKLHFNTVYGEQKLIRLPNQYAGFKWMDEGKINSLYLQGRMLQGTYCGSRGREGFKRSEQPLIMISLWGGNTPVDNDGYFCNVPT</sequence>
<dbReference type="PATRIC" id="fig|1120925.3.peg.3191"/>
<evidence type="ECO:0000313" key="1">
    <source>
        <dbReference type="EMBL" id="ENV81483.1"/>
    </source>
</evidence>
<organism evidence="1 2">
    <name type="scientific">Acinetobacter bouvetii DSM 14964 = CIP 107468</name>
    <dbReference type="NCBI Taxonomy" id="1120925"/>
    <lineage>
        <taxon>Bacteria</taxon>
        <taxon>Pseudomonadati</taxon>
        <taxon>Pseudomonadota</taxon>
        <taxon>Gammaproteobacteria</taxon>
        <taxon>Moraxellales</taxon>
        <taxon>Moraxellaceae</taxon>
        <taxon>Acinetobacter</taxon>
    </lineage>
</organism>
<dbReference type="OrthoDB" id="9790784at2"/>
<evidence type="ECO:0000313" key="2">
    <source>
        <dbReference type="Proteomes" id="UP000018460"/>
    </source>
</evidence>
<dbReference type="EMBL" id="APQD01000023">
    <property type="protein sequence ID" value="ENV81483.1"/>
    <property type="molecule type" value="Genomic_DNA"/>
</dbReference>
<name>N9DLZ9_9GAMM</name>
<reference evidence="1 2" key="1">
    <citation type="submission" date="2013-02" db="EMBL/GenBank/DDBJ databases">
        <title>The Genome Sequence of Acinetobacter bouvetii CIP 107468.</title>
        <authorList>
            <consortium name="The Broad Institute Genome Sequencing Platform"/>
            <consortium name="The Broad Institute Genome Sequencing Center for Infectious Disease"/>
            <person name="Cerqueira G."/>
            <person name="Feldgarden M."/>
            <person name="Courvalin P."/>
            <person name="Perichon B."/>
            <person name="Grillot-Courvalin C."/>
            <person name="Clermont D."/>
            <person name="Rocha E."/>
            <person name="Yoon E.-J."/>
            <person name="Nemec A."/>
            <person name="Walker B."/>
            <person name="Young S.K."/>
            <person name="Zeng Q."/>
            <person name="Gargeya S."/>
            <person name="Fitzgerald M."/>
            <person name="Haas B."/>
            <person name="Abouelleil A."/>
            <person name="Alvarado L."/>
            <person name="Arachchi H.M."/>
            <person name="Berlin A.M."/>
            <person name="Chapman S.B."/>
            <person name="Dewar J."/>
            <person name="Goldberg J."/>
            <person name="Griggs A."/>
            <person name="Gujja S."/>
            <person name="Hansen M."/>
            <person name="Howarth C."/>
            <person name="Imamovic A."/>
            <person name="Larimer J."/>
            <person name="McCowan C."/>
            <person name="Murphy C."/>
            <person name="Neiman D."/>
            <person name="Pearson M."/>
            <person name="Priest M."/>
            <person name="Roberts A."/>
            <person name="Saif S."/>
            <person name="Shea T."/>
            <person name="Sisk P."/>
            <person name="Sykes S."/>
            <person name="Wortman J."/>
            <person name="Nusbaum C."/>
            <person name="Birren B."/>
        </authorList>
    </citation>
    <scope>NUCLEOTIDE SEQUENCE [LARGE SCALE GENOMIC DNA]</scope>
    <source>
        <strain evidence="1 2">CIP 107468</strain>
    </source>
</reference>
<gene>
    <name evidence="1" type="ORF">F941_03041</name>
</gene>
<protein>
    <recommendedName>
        <fullName evidence="3">Carboxypeptidase regulatory-like domain-containing protein</fullName>
    </recommendedName>
</protein>
<dbReference type="RefSeq" id="WP_005013126.1">
    <property type="nucleotide sequence ID" value="NZ_KB849730.1"/>
</dbReference>
<proteinExistence type="predicted"/>
<dbReference type="Gene3D" id="2.60.40.1120">
    <property type="entry name" value="Carboxypeptidase-like, regulatory domain"/>
    <property type="match status" value="1"/>
</dbReference>
<dbReference type="Proteomes" id="UP000018460">
    <property type="component" value="Unassembled WGS sequence"/>
</dbReference>
<dbReference type="AlphaFoldDB" id="N9DLZ9"/>
<evidence type="ECO:0008006" key="3">
    <source>
        <dbReference type="Google" id="ProtNLM"/>
    </source>
</evidence>
<dbReference type="eggNOG" id="COG5184">
    <property type="taxonomic scope" value="Bacteria"/>
</dbReference>
<comment type="caution">
    <text evidence="1">The sequence shown here is derived from an EMBL/GenBank/DDBJ whole genome shotgun (WGS) entry which is preliminary data.</text>
</comment>
<keyword evidence="2" id="KW-1185">Reference proteome</keyword>
<accession>N9DLZ9</accession>